<dbReference type="AlphaFoldDB" id="A0A1G2G4T6"/>
<evidence type="ECO:0000256" key="9">
    <source>
        <dbReference type="SAM" id="Phobius"/>
    </source>
</evidence>
<evidence type="ECO:0000256" key="1">
    <source>
        <dbReference type="ARBA" id="ARBA00004429"/>
    </source>
</evidence>
<evidence type="ECO:0000256" key="2">
    <source>
        <dbReference type="ARBA" id="ARBA00022448"/>
    </source>
</evidence>
<dbReference type="InterPro" id="IPR018227">
    <property type="entry name" value="Amino_acid_transport_2"/>
</dbReference>
<protein>
    <recommendedName>
        <fullName evidence="12">Amino acid transporter transmembrane domain-containing protein</fullName>
    </recommendedName>
</protein>
<dbReference type="PANTHER" id="PTHR46997">
    <property type="entry name" value="LOW AFFINITY TRYPTOPHAN PERMEASE-RELATED"/>
    <property type="match status" value="1"/>
</dbReference>
<feature type="transmembrane region" description="Helical" evidence="9">
    <location>
        <begin position="193"/>
        <end position="218"/>
    </location>
</feature>
<evidence type="ECO:0000256" key="8">
    <source>
        <dbReference type="ARBA" id="ARBA00023136"/>
    </source>
</evidence>
<keyword evidence="5 9" id="KW-0812">Transmembrane</keyword>
<keyword evidence="4" id="KW-0997">Cell inner membrane</keyword>
<evidence type="ECO:0000256" key="4">
    <source>
        <dbReference type="ARBA" id="ARBA00022519"/>
    </source>
</evidence>
<evidence type="ECO:0000313" key="10">
    <source>
        <dbReference type="EMBL" id="OGZ44960.1"/>
    </source>
</evidence>
<dbReference type="STRING" id="1802115.A2756_03785"/>
<keyword evidence="7 9" id="KW-1133">Transmembrane helix</keyword>
<evidence type="ECO:0000256" key="5">
    <source>
        <dbReference type="ARBA" id="ARBA00022692"/>
    </source>
</evidence>
<feature type="transmembrane region" description="Helical" evidence="9">
    <location>
        <begin position="161"/>
        <end position="181"/>
    </location>
</feature>
<dbReference type="InterPro" id="IPR013059">
    <property type="entry name" value="Trp_tyr_transpt"/>
</dbReference>
<feature type="transmembrane region" description="Helical" evidence="9">
    <location>
        <begin position="54"/>
        <end position="81"/>
    </location>
</feature>
<feature type="transmembrane region" description="Helical" evidence="9">
    <location>
        <begin position="12"/>
        <end position="34"/>
    </location>
</feature>
<keyword evidence="3" id="KW-1003">Cell membrane</keyword>
<feature type="transmembrane region" description="Helical" evidence="9">
    <location>
        <begin position="295"/>
        <end position="318"/>
    </location>
</feature>
<organism evidence="10 11">
    <name type="scientific">Candidatus Ryanbacteria bacterium RIFCSPHIGHO2_01_FULL_48_27</name>
    <dbReference type="NCBI Taxonomy" id="1802115"/>
    <lineage>
        <taxon>Bacteria</taxon>
        <taxon>Candidatus Ryaniibacteriota</taxon>
    </lineage>
</organism>
<feature type="transmembrane region" description="Helical" evidence="9">
    <location>
        <begin position="271"/>
        <end position="289"/>
    </location>
</feature>
<name>A0A1G2G4T6_9BACT</name>
<dbReference type="Proteomes" id="UP000177785">
    <property type="component" value="Unassembled WGS sequence"/>
</dbReference>
<gene>
    <name evidence="10" type="ORF">A2756_03785</name>
</gene>
<dbReference type="GO" id="GO:0015173">
    <property type="term" value="F:aromatic amino acid transmembrane transporter activity"/>
    <property type="evidence" value="ECO:0007669"/>
    <property type="project" value="InterPro"/>
</dbReference>
<dbReference type="PANTHER" id="PTHR46997:SF2">
    <property type="entry name" value="TYROSINE-SPECIFIC TRANSPORT SYSTEM"/>
    <property type="match status" value="1"/>
</dbReference>
<comment type="subcellular location">
    <subcellularLocation>
        <location evidence="1">Cell inner membrane</location>
        <topology evidence="1">Multi-pass membrane protein</topology>
    </subcellularLocation>
</comment>
<evidence type="ECO:0008006" key="12">
    <source>
        <dbReference type="Google" id="ProtNLM"/>
    </source>
</evidence>
<feature type="transmembrane region" description="Helical" evidence="9">
    <location>
        <begin position="123"/>
        <end position="141"/>
    </location>
</feature>
<accession>A0A1G2G4T6</accession>
<feature type="transmembrane region" description="Helical" evidence="9">
    <location>
        <begin position="93"/>
        <end position="116"/>
    </location>
</feature>
<dbReference type="GO" id="GO:0005886">
    <property type="term" value="C:plasma membrane"/>
    <property type="evidence" value="ECO:0007669"/>
    <property type="project" value="UniProtKB-SubCell"/>
</dbReference>
<dbReference type="EMBL" id="MHNL01000011">
    <property type="protein sequence ID" value="OGZ44960.1"/>
    <property type="molecule type" value="Genomic_DNA"/>
</dbReference>
<keyword evidence="8 9" id="KW-0472">Membrane</keyword>
<evidence type="ECO:0000313" key="11">
    <source>
        <dbReference type="Proteomes" id="UP000177785"/>
    </source>
</evidence>
<proteinExistence type="predicted"/>
<keyword evidence="6" id="KW-0029">Amino-acid transport</keyword>
<keyword evidence="2" id="KW-0813">Transport</keyword>
<evidence type="ECO:0000256" key="7">
    <source>
        <dbReference type="ARBA" id="ARBA00022989"/>
    </source>
</evidence>
<dbReference type="GO" id="GO:0003333">
    <property type="term" value="P:amino acid transmembrane transport"/>
    <property type="evidence" value="ECO:0007669"/>
    <property type="project" value="InterPro"/>
</dbReference>
<evidence type="ECO:0000256" key="6">
    <source>
        <dbReference type="ARBA" id="ARBA00022970"/>
    </source>
</evidence>
<feature type="transmembrane region" description="Helical" evidence="9">
    <location>
        <begin position="330"/>
        <end position="351"/>
    </location>
</feature>
<evidence type="ECO:0000256" key="3">
    <source>
        <dbReference type="ARBA" id="ARBA00022475"/>
    </source>
</evidence>
<reference evidence="10 11" key="1">
    <citation type="journal article" date="2016" name="Nat. Commun.">
        <title>Thousands of microbial genomes shed light on interconnected biogeochemical processes in an aquifer system.</title>
        <authorList>
            <person name="Anantharaman K."/>
            <person name="Brown C.T."/>
            <person name="Hug L.A."/>
            <person name="Sharon I."/>
            <person name="Castelle C.J."/>
            <person name="Probst A.J."/>
            <person name="Thomas B.C."/>
            <person name="Singh A."/>
            <person name="Wilkins M.J."/>
            <person name="Karaoz U."/>
            <person name="Brodie E.L."/>
            <person name="Williams K.H."/>
            <person name="Hubbard S.S."/>
            <person name="Banfield J.F."/>
        </authorList>
    </citation>
    <scope>NUCLEOTIDE SEQUENCE [LARGE SCALE GENOMIC DNA]</scope>
</reference>
<feature type="transmembrane region" description="Helical" evidence="9">
    <location>
        <begin position="230"/>
        <end position="251"/>
    </location>
</feature>
<comment type="caution">
    <text evidence="10">The sequence shown here is derived from an EMBL/GenBank/DDBJ whole genome shotgun (WGS) entry which is preliminary data.</text>
</comment>
<sequence length="357" mass="38382">MFALPYVVVRAGLWWSVFHLVFTFGVLTTLHLLYSEVIFATPKKHRLPGYARLYLGNVFGRVSLGSAVIGFYGAMLAYGILGGIFLERILGGAVSAGSLSALFFMCAGAVVAVNLMRVGEIDFVLSVALILFVGVLFLLAFPHADIARVGSGDPSAWFFPYGIFLFAFAGASAIPDAADVFRHNNKKLFRKIVIGGTVIPLVIYLLFIYTVAGVSGAATSQDAISGLLPYLGSGAVFLGALIGLCAVFRSYISMGADLRNIYRYDYGCDDFVSWLLVMAVPPILYYFGMNDFLGAIGLAGGVAIGIDGITIVLLTLALRHKRSNIQNGLGANWVLWIILAALLAGVVRELWFSIFSV</sequence>
<dbReference type="Pfam" id="PF03222">
    <property type="entry name" value="Trp_Tyr_perm"/>
    <property type="match status" value="1"/>
</dbReference>